<proteinExistence type="predicted"/>
<feature type="transmembrane region" description="Helical" evidence="7">
    <location>
        <begin position="169"/>
        <end position="190"/>
    </location>
</feature>
<evidence type="ECO:0000256" key="6">
    <source>
        <dbReference type="ARBA" id="ARBA00023136"/>
    </source>
</evidence>
<evidence type="ECO:0000313" key="10">
    <source>
        <dbReference type="Proteomes" id="UP000718281"/>
    </source>
</evidence>
<feature type="transmembrane region" description="Helical" evidence="7">
    <location>
        <begin position="252"/>
        <end position="275"/>
    </location>
</feature>
<dbReference type="Gene3D" id="1.20.1250.20">
    <property type="entry name" value="MFS general substrate transporter like domains"/>
    <property type="match status" value="2"/>
</dbReference>
<dbReference type="AlphaFoldDB" id="A0A934X501"/>
<accession>A0A934X501</accession>
<feature type="transmembrane region" description="Helical" evidence="7">
    <location>
        <begin position="287"/>
        <end position="304"/>
    </location>
</feature>
<dbReference type="InterPro" id="IPR011701">
    <property type="entry name" value="MFS"/>
</dbReference>
<dbReference type="InterPro" id="IPR036259">
    <property type="entry name" value="MFS_trans_sf"/>
</dbReference>
<evidence type="ECO:0000256" key="5">
    <source>
        <dbReference type="ARBA" id="ARBA00022989"/>
    </source>
</evidence>
<evidence type="ECO:0000256" key="2">
    <source>
        <dbReference type="ARBA" id="ARBA00022448"/>
    </source>
</evidence>
<evidence type="ECO:0000256" key="1">
    <source>
        <dbReference type="ARBA" id="ARBA00004651"/>
    </source>
</evidence>
<dbReference type="Pfam" id="PF07690">
    <property type="entry name" value="MFS_1"/>
    <property type="match status" value="1"/>
</dbReference>
<feature type="transmembrane region" description="Helical" evidence="7">
    <location>
        <begin position="379"/>
        <end position="397"/>
    </location>
</feature>
<evidence type="ECO:0000256" key="4">
    <source>
        <dbReference type="ARBA" id="ARBA00022692"/>
    </source>
</evidence>
<feature type="domain" description="Major facilitator superfamily (MFS) profile" evidence="8">
    <location>
        <begin position="13"/>
        <end position="401"/>
    </location>
</feature>
<dbReference type="GO" id="GO:0022857">
    <property type="term" value="F:transmembrane transporter activity"/>
    <property type="evidence" value="ECO:0007669"/>
    <property type="project" value="InterPro"/>
</dbReference>
<dbReference type="GO" id="GO:0005886">
    <property type="term" value="C:plasma membrane"/>
    <property type="evidence" value="ECO:0007669"/>
    <property type="project" value="UniProtKB-SubCell"/>
</dbReference>
<keyword evidence="3" id="KW-1003">Cell membrane</keyword>
<dbReference type="Proteomes" id="UP000718281">
    <property type="component" value="Unassembled WGS sequence"/>
</dbReference>
<keyword evidence="5 7" id="KW-1133">Transmembrane helix</keyword>
<keyword evidence="6 7" id="KW-0472">Membrane</keyword>
<evidence type="ECO:0000256" key="3">
    <source>
        <dbReference type="ARBA" id="ARBA00022475"/>
    </source>
</evidence>
<dbReference type="InterPro" id="IPR050171">
    <property type="entry name" value="MFS_Transporters"/>
</dbReference>
<dbReference type="InterPro" id="IPR020846">
    <property type="entry name" value="MFS_dom"/>
</dbReference>
<reference evidence="9 10" key="1">
    <citation type="submission" date="2020-10" db="EMBL/GenBank/DDBJ databases">
        <title>Connecting structure to function with the recovery of over 1000 high-quality activated sludge metagenome-assembled genomes encoding full-length rRNA genes using long-read sequencing.</title>
        <authorList>
            <person name="Singleton C.M."/>
            <person name="Petriglieri F."/>
            <person name="Kristensen J.M."/>
            <person name="Kirkegaard R.H."/>
            <person name="Michaelsen T.Y."/>
            <person name="Andersen M.H."/>
            <person name="Karst S.M."/>
            <person name="Dueholm M.S."/>
            <person name="Nielsen P.H."/>
            <person name="Albertsen M."/>
        </authorList>
    </citation>
    <scope>NUCLEOTIDE SEQUENCE [LARGE SCALE GENOMIC DNA]</scope>
    <source>
        <strain evidence="9">AalE_18-Q3-R2-46_BAT3C.188</strain>
    </source>
</reference>
<dbReference type="PANTHER" id="PTHR23517">
    <property type="entry name" value="RESISTANCE PROTEIN MDTM, PUTATIVE-RELATED-RELATED"/>
    <property type="match status" value="1"/>
</dbReference>
<dbReference type="CDD" id="cd17325">
    <property type="entry name" value="MFS_MdtG_SLC18_like"/>
    <property type="match status" value="1"/>
</dbReference>
<keyword evidence="4 7" id="KW-0812">Transmembrane</keyword>
<dbReference type="SUPFAM" id="SSF103473">
    <property type="entry name" value="MFS general substrate transporter"/>
    <property type="match status" value="1"/>
</dbReference>
<feature type="transmembrane region" description="Helical" evidence="7">
    <location>
        <begin position="42"/>
        <end position="67"/>
    </location>
</feature>
<evidence type="ECO:0000313" key="9">
    <source>
        <dbReference type="EMBL" id="MBK6301211.1"/>
    </source>
</evidence>
<sequence length="412" mass="41588">MSSTPQVTSLRPIAVAAYGPTVLSSIGTGAVLPVLALTARDLGASVGTAAVIVSLLGVGMLVGDLPAGALAARFGERRALLAASVAEAVGMTAAGLAPSVVTLAAAVLALGLAGSVFGLARHAYLTNAVAPSLRARALSTLGGVHRVGIFVGPFVGALVLSWWGSIGPYAVGAAAALAAGGLVAVTKDLAVRDAAHRADRASTVRSREGSLTVFRVLRDHRRVLTTLGFGVIAVAATRAARNAIVPLWAEAIGLDATSTSIVFGLSGAADMLLFYPAGWAMDRFGRVHVAVPSMLVLGLGMVLVPFASTFWALVVVATVLGIGNGIGSGILMTLGADASPEVGRAQFLGGWRLMGDIGWASGPALVSAVAVLASLGTASVVMGVVAWAGAAWLKVWVPRFDPIRPERSTPEQ</sequence>
<comment type="caution">
    <text evidence="9">The sequence shown here is derived from an EMBL/GenBank/DDBJ whole genome shotgun (WGS) entry which is preliminary data.</text>
</comment>
<gene>
    <name evidence="9" type="ORF">IPF40_09220</name>
</gene>
<dbReference type="EMBL" id="JADIXZ010000004">
    <property type="protein sequence ID" value="MBK6301211.1"/>
    <property type="molecule type" value="Genomic_DNA"/>
</dbReference>
<feature type="transmembrane region" description="Helical" evidence="7">
    <location>
        <begin position="310"/>
        <end position="332"/>
    </location>
</feature>
<keyword evidence="2" id="KW-0813">Transport</keyword>
<name>A0A934X501_9MICO</name>
<feature type="transmembrane region" description="Helical" evidence="7">
    <location>
        <begin position="103"/>
        <end position="124"/>
    </location>
</feature>
<organism evidence="9 10">
    <name type="scientific">Candidatus Phosphoribacter hodrii</name>
    <dbReference type="NCBI Taxonomy" id="2953743"/>
    <lineage>
        <taxon>Bacteria</taxon>
        <taxon>Bacillati</taxon>
        <taxon>Actinomycetota</taxon>
        <taxon>Actinomycetes</taxon>
        <taxon>Micrococcales</taxon>
        <taxon>Dermatophilaceae</taxon>
        <taxon>Candidatus Phosphoribacter</taxon>
    </lineage>
</organism>
<evidence type="ECO:0000256" key="7">
    <source>
        <dbReference type="SAM" id="Phobius"/>
    </source>
</evidence>
<feature type="transmembrane region" description="Helical" evidence="7">
    <location>
        <begin position="12"/>
        <end position="36"/>
    </location>
</feature>
<dbReference type="PROSITE" id="PS50850">
    <property type="entry name" value="MFS"/>
    <property type="match status" value="1"/>
</dbReference>
<comment type="subcellular location">
    <subcellularLocation>
        <location evidence="1">Cell membrane</location>
        <topology evidence="1">Multi-pass membrane protein</topology>
    </subcellularLocation>
</comment>
<evidence type="ECO:0000259" key="8">
    <source>
        <dbReference type="PROSITE" id="PS50850"/>
    </source>
</evidence>
<protein>
    <submittedName>
        <fullName evidence="9">MFS transporter</fullName>
    </submittedName>
</protein>
<feature type="transmembrane region" description="Helical" evidence="7">
    <location>
        <begin position="144"/>
        <end position="163"/>
    </location>
</feature>